<dbReference type="Proteomes" id="UP000268372">
    <property type="component" value="Unassembled WGS sequence"/>
</dbReference>
<feature type="domain" description="Outer membrane protein beta-barrel" evidence="3">
    <location>
        <begin position="5"/>
        <end position="208"/>
    </location>
</feature>
<evidence type="ECO:0000313" key="5">
    <source>
        <dbReference type="Proteomes" id="UP000268372"/>
    </source>
</evidence>
<dbReference type="RefSeq" id="WP_124898225.1">
    <property type="nucleotide sequence ID" value="NZ_RQTJ01000002.1"/>
</dbReference>
<evidence type="ECO:0000313" key="4">
    <source>
        <dbReference type="EMBL" id="RRA96814.1"/>
    </source>
</evidence>
<dbReference type="InterPro" id="IPR027385">
    <property type="entry name" value="Beta-barrel_OMP"/>
</dbReference>
<protein>
    <recommendedName>
        <fullName evidence="3">Outer membrane protein beta-barrel domain-containing protein</fullName>
    </recommendedName>
</protein>
<dbReference type="SUPFAM" id="SSF56925">
    <property type="entry name" value="OMPA-like"/>
    <property type="match status" value="1"/>
</dbReference>
<evidence type="ECO:0000256" key="2">
    <source>
        <dbReference type="SAM" id="SignalP"/>
    </source>
</evidence>
<evidence type="ECO:0000259" key="3">
    <source>
        <dbReference type="Pfam" id="PF13505"/>
    </source>
</evidence>
<dbReference type="AlphaFoldDB" id="A0A3P1B721"/>
<feature type="signal peptide" evidence="2">
    <location>
        <begin position="1"/>
        <end position="18"/>
    </location>
</feature>
<dbReference type="EMBL" id="RQTJ01000002">
    <property type="protein sequence ID" value="RRA96814.1"/>
    <property type="molecule type" value="Genomic_DNA"/>
</dbReference>
<proteinExistence type="predicted"/>
<feature type="chain" id="PRO_5018292846" description="Outer membrane protein beta-barrel domain-containing protein" evidence="2">
    <location>
        <begin position="19"/>
        <end position="209"/>
    </location>
</feature>
<keyword evidence="1 2" id="KW-0732">Signal</keyword>
<dbReference type="Pfam" id="PF13505">
    <property type="entry name" value="OMP_b-brl"/>
    <property type="match status" value="1"/>
</dbReference>
<keyword evidence="5" id="KW-1185">Reference proteome</keyword>
<gene>
    <name evidence="4" type="ORF">EG242_01915</name>
</gene>
<reference evidence="4 5" key="1">
    <citation type="submission" date="2018-11" db="EMBL/GenBank/DDBJ databases">
        <title>Flavobacterium sp. nov., YIM 102796 draft genome.</title>
        <authorList>
            <person name="Li G."/>
            <person name="Jiang Y."/>
        </authorList>
    </citation>
    <scope>NUCLEOTIDE SEQUENCE [LARGE SCALE GENOMIC DNA]</scope>
    <source>
        <strain evidence="4 5">YIM 102796</strain>
    </source>
</reference>
<accession>A0A3P1B721</accession>
<comment type="caution">
    <text evidence="4">The sequence shown here is derived from an EMBL/GenBank/DDBJ whole genome shotgun (WGS) entry which is preliminary data.</text>
</comment>
<sequence>MKKIFVAAALLVFGISNAQVSFKPGFKGGFSSSTVTGYGADYRNNFYLGAYGTLKLGKVYNMQFEMLYLRQGADNLQVVRYDNYNGSNVAIKATNVPLDYLSLNLINKFNFDKFSLHIGPGLDFKVSEENIPTYAEGSGVYYDNLVYTISNDVDLTFNVGLGYNITEQFGIEARMRQGLIEPIYANTNSYGSSSHLNRSFMVGATYTFK</sequence>
<organism evidence="4 5">
    <name type="scientific">Paenimyroides viscosum</name>
    <dbReference type="NCBI Taxonomy" id="2488729"/>
    <lineage>
        <taxon>Bacteria</taxon>
        <taxon>Pseudomonadati</taxon>
        <taxon>Bacteroidota</taxon>
        <taxon>Flavobacteriia</taxon>
        <taxon>Flavobacteriales</taxon>
        <taxon>Flavobacteriaceae</taxon>
        <taxon>Paenimyroides</taxon>
    </lineage>
</organism>
<evidence type="ECO:0000256" key="1">
    <source>
        <dbReference type="ARBA" id="ARBA00022729"/>
    </source>
</evidence>
<dbReference type="InterPro" id="IPR011250">
    <property type="entry name" value="OMP/PagP_B-barrel"/>
</dbReference>
<name>A0A3P1B721_9FLAO</name>
<dbReference type="OrthoDB" id="947434at2"/>